<proteinExistence type="predicted"/>
<dbReference type="PRINTS" id="PR00419">
    <property type="entry name" value="ADXRDTASE"/>
</dbReference>
<reference evidence="3 4" key="1">
    <citation type="journal article" date="2004" name="Appl. Environ. Microbiol.">
        <title>Mineralization of individual congeners of linear alkylbenzenesulfonate by defined pairs of heterotrophic bacteria.</title>
        <authorList>
            <person name="Schleheck D."/>
            <person name="Knepper T.P."/>
            <person name="Fischer K."/>
            <person name="Cook A.M."/>
        </authorList>
    </citation>
    <scope>NUCLEOTIDE SEQUENCE [LARGE SCALE GENOMIC DNA]</scope>
    <source>
        <strain evidence="4">DSM 14801 / SPH-1</strain>
    </source>
</reference>
<keyword evidence="4" id="KW-1185">Reference proteome</keyword>
<dbReference type="Gene3D" id="3.90.660.10">
    <property type="match status" value="1"/>
</dbReference>
<name>A9C0B3_DELAS</name>
<dbReference type="InterPro" id="IPR036188">
    <property type="entry name" value="FAD/NAD-bd_sf"/>
</dbReference>
<dbReference type="HOGENOM" id="CLU_036034_0_0_4"/>
<evidence type="ECO:0000259" key="2">
    <source>
        <dbReference type="Pfam" id="PF01593"/>
    </source>
</evidence>
<dbReference type="SUPFAM" id="SSF51905">
    <property type="entry name" value="FAD/NAD(P)-binding domain"/>
    <property type="match status" value="1"/>
</dbReference>
<evidence type="ECO:0000313" key="4">
    <source>
        <dbReference type="Proteomes" id="UP000000784"/>
    </source>
</evidence>
<gene>
    <name evidence="3" type="ordered locus">Daci_4048</name>
</gene>
<sequence>MVTGPGLLRRCGEAGRQGHASRNLPLPAKVCSMNASRAASKSTVKKKATKPPEASKARPKAGARRIAVIGAGMAGLACARTLMQAGHDVHVYERLPQVGGRMRSVNAAHGAFDIGAQYFTVRDKRFELALQTVPGLCRPWSVSTLRVLDAQGRQSSAAPAPTEAHWVATPDMQALPLAWAAPLWDADRLHLGQRVTRLERQPGPRGWSLHVETTEPTTQIRTGFDEVILALPAPQARQLLQTTPLALSLVQGMAAVEMAPCWALTLSYPMATEAGLSTLGPQWNAARTTHERAVWVARESSKPGRSQSERWTVLASPQWSQEHRADDAPRVLAKMQKAFGEITRIRIPPRHASVYLWPHAQTLSPLGRSHLRNKDAGLGLCGDWCIGRRVEDAFVSGLEMALALVAG</sequence>
<dbReference type="PANTHER" id="PTHR16128:SF5">
    <property type="entry name" value="FAD_NAD(P)-BINDING OXIDOREDUCTASE FAMILY PROTEIN"/>
    <property type="match status" value="1"/>
</dbReference>
<dbReference type="InterPro" id="IPR002937">
    <property type="entry name" value="Amino_oxidase"/>
</dbReference>
<dbReference type="KEGG" id="dac:Daci_4048"/>
<dbReference type="Pfam" id="PF01593">
    <property type="entry name" value="Amino_oxidase"/>
    <property type="match status" value="1"/>
</dbReference>
<evidence type="ECO:0000256" key="1">
    <source>
        <dbReference type="SAM" id="MobiDB-lite"/>
    </source>
</evidence>
<dbReference type="AlphaFoldDB" id="A9C0B3"/>
<feature type="region of interest" description="Disordered" evidence="1">
    <location>
        <begin position="35"/>
        <end position="62"/>
    </location>
</feature>
<dbReference type="STRING" id="398578.Daci_4048"/>
<dbReference type="eggNOG" id="COG3380">
    <property type="taxonomic scope" value="Bacteria"/>
</dbReference>
<dbReference type="GO" id="GO:0016491">
    <property type="term" value="F:oxidoreductase activity"/>
    <property type="evidence" value="ECO:0007669"/>
    <property type="project" value="InterPro"/>
</dbReference>
<protein>
    <submittedName>
        <fullName evidence="3">FAD dependent oxidoreductase</fullName>
    </submittedName>
</protein>
<dbReference type="PANTHER" id="PTHR16128">
    <property type="entry name" value="FAD/NAD(P)-BINDING OXIDOREDUCTASE FAMILY PROTEIN"/>
    <property type="match status" value="1"/>
</dbReference>
<reference evidence="4" key="2">
    <citation type="submission" date="2007-11" db="EMBL/GenBank/DDBJ databases">
        <title>Complete sequence of Delftia acidovorans DSM 14801 / SPH-1.</title>
        <authorList>
            <person name="Copeland A."/>
            <person name="Lucas S."/>
            <person name="Lapidus A."/>
            <person name="Barry K."/>
            <person name="Glavina del Rio T."/>
            <person name="Dalin E."/>
            <person name="Tice H."/>
            <person name="Pitluck S."/>
            <person name="Lowry S."/>
            <person name="Clum A."/>
            <person name="Schmutz J."/>
            <person name="Larimer F."/>
            <person name="Land M."/>
            <person name="Hauser L."/>
            <person name="Kyrpides N."/>
            <person name="Kim E."/>
            <person name="Schleheck D."/>
            <person name="Richardson P."/>
        </authorList>
    </citation>
    <scope>NUCLEOTIDE SEQUENCE [LARGE SCALE GENOMIC DNA]</scope>
    <source>
        <strain evidence="4">DSM 14801 / SPH-1</strain>
    </source>
</reference>
<dbReference type="Gene3D" id="3.50.50.60">
    <property type="entry name" value="FAD/NAD(P)-binding domain"/>
    <property type="match status" value="1"/>
</dbReference>
<evidence type="ECO:0000313" key="3">
    <source>
        <dbReference type="EMBL" id="ABX36679.1"/>
    </source>
</evidence>
<feature type="domain" description="Amine oxidase" evidence="2">
    <location>
        <begin position="172"/>
        <end position="401"/>
    </location>
</feature>
<organism evidence="3 4">
    <name type="scientific">Delftia acidovorans (strain DSM 14801 / SPH-1)</name>
    <dbReference type="NCBI Taxonomy" id="398578"/>
    <lineage>
        <taxon>Bacteria</taxon>
        <taxon>Pseudomonadati</taxon>
        <taxon>Pseudomonadota</taxon>
        <taxon>Betaproteobacteria</taxon>
        <taxon>Burkholderiales</taxon>
        <taxon>Comamonadaceae</taxon>
        <taxon>Delftia</taxon>
    </lineage>
</organism>
<dbReference type="Pfam" id="PF13450">
    <property type="entry name" value="NAD_binding_8"/>
    <property type="match status" value="1"/>
</dbReference>
<dbReference type="Proteomes" id="UP000000784">
    <property type="component" value="Chromosome"/>
</dbReference>
<accession>A9C0B3</accession>
<dbReference type="EMBL" id="CP000884">
    <property type="protein sequence ID" value="ABX36679.1"/>
    <property type="molecule type" value="Genomic_DNA"/>
</dbReference>